<evidence type="ECO:0000313" key="3">
    <source>
        <dbReference type="Proteomes" id="UP001163846"/>
    </source>
</evidence>
<feature type="region of interest" description="Disordered" evidence="1">
    <location>
        <begin position="70"/>
        <end position="168"/>
    </location>
</feature>
<feature type="compositionally biased region" description="Basic and acidic residues" evidence="1">
    <location>
        <begin position="113"/>
        <end position="123"/>
    </location>
</feature>
<accession>A0AA38PE51</accession>
<sequence>MLEPYSTSEKVKNAIAAYSLALTELTAPFDNIFVQVQYDQYLSTGPIYHQATHTTASFDALDDTASNIDTQSVASDTGHPYNLRSLHRSTPDALPSGTAETNQDDFDSDSDDDQYHLDNESIHSEYVPDSSSELDSDSDSEQAHLELVSSHPESDDEMNASTISSESVHGGSIVRPDLVLLHVRIKEMDDHPQAKEDETEEDQILRITKFTIFRQNRFHRQIWHYCTFLHVELKKNIPRSRELKYLAKPGRRFQEYVRDKIRKLMLEAQSQLVEYFALAFRDYPQIRELSGIAGVGQRYQRITLTRETLPGWDFEDRSLLGLNSEFKRYKKSYGKEFYLGSPESDADLNELRDDIIVKLAQLK</sequence>
<evidence type="ECO:0000313" key="2">
    <source>
        <dbReference type="EMBL" id="KAJ3841263.1"/>
    </source>
</evidence>
<feature type="compositionally biased region" description="Acidic residues" evidence="1">
    <location>
        <begin position="102"/>
        <end position="112"/>
    </location>
</feature>
<gene>
    <name evidence="2" type="ORF">F5878DRAFT_610786</name>
</gene>
<dbReference type="Proteomes" id="UP001163846">
    <property type="component" value="Unassembled WGS sequence"/>
</dbReference>
<dbReference type="AlphaFoldDB" id="A0AA38PE51"/>
<comment type="caution">
    <text evidence="2">The sequence shown here is derived from an EMBL/GenBank/DDBJ whole genome shotgun (WGS) entry which is preliminary data.</text>
</comment>
<reference evidence="2" key="1">
    <citation type="submission" date="2022-08" db="EMBL/GenBank/DDBJ databases">
        <authorList>
            <consortium name="DOE Joint Genome Institute"/>
            <person name="Min B."/>
            <person name="Riley R."/>
            <person name="Sierra-Patev S."/>
            <person name="Naranjo-Ortiz M."/>
            <person name="Looney B."/>
            <person name="Konkel Z."/>
            <person name="Slot J.C."/>
            <person name="Sakamoto Y."/>
            <person name="Steenwyk J.L."/>
            <person name="Rokas A."/>
            <person name="Carro J."/>
            <person name="Camarero S."/>
            <person name="Ferreira P."/>
            <person name="Molpeceres G."/>
            <person name="Ruiz-Duenas F.J."/>
            <person name="Serrano A."/>
            <person name="Henrissat B."/>
            <person name="Drula E."/>
            <person name="Hughes K.W."/>
            <person name="Mata J.L."/>
            <person name="Ishikawa N.K."/>
            <person name="Vargas-Isla R."/>
            <person name="Ushijima S."/>
            <person name="Smith C.A."/>
            <person name="Ahrendt S."/>
            <person name="Andreopoulos W."/>
            <person name="He G."/>
            <person name="Labutti K."/>
            <person name="Lipzen A."/>
            <person name="Ng V."/>
            <person name="Sandor L."/>
            <person name="Barry K."/>
            <person name="Martinez A.T."/>
            <person name="Xiao Y."/>
            <person name="Gibbons J.G."/>
            <person name="Terashima K."/>
            <person name="Hibbett D.S."/>
            <person name="Grigoriev I.V."/>
        </authorList>
    </citation>
    <scope>NUCLEOTIDE SEQUENCE</scope>
    <source>
        <strain evidence="2">TFB9207</strain>
    </source>
</reference>
<protein>
    <submittedName>
        <fullName evidence="2">Uncharacterized protein</fullName>
    </submittedName>
</protein>
<name>A0AA38PE51_9AGAR</name>
<dbReference type="EMBL" id="MU806046">
    <property type="protein sequence ID" value="KAJ3841263.1"/>
    <property type="molecule type" value="Genomic_DNA"/>
</dbReference>
<proteinExistence type="predicted"/>
<keyword evidence="3" id="KW-1185">Reference proteome</keyword>
<organism evidence="2 3">
    <name type="scientific">Lentinula raphanica</name>
    <dbReference type="NCBI Taxonomy" id="153919"/>
    <lineage>
        <taxon>Eukaryota</taxon>
        <taxon>Fungi</taxon>
        <taxon>Dikarya</taxon>
        <taxon>Basidiomycota</taxon>
        <taxon>Agaricomycotina</taxon>
        <taxon>Agaricomycetes</taxon>
        <taxon>Agaricomycetidae</taxon>
        <taxon>Agaricales</taxon>
        <taxon>Marasmiineae</taxon>
        <taxon>Omphalotaceae</taxon>
        <taxon>Lentinula</taxon>
    </lineage>
</organism>
<evidence type="ECO:0000256" key="1">
    <source>
        <dbReference type="SAM" id="MobiDB-lite"/>
    </source>
</evidence>